<keyword evidence="2" id="KW-1003">Cell membrane</keyword>
<dbReference type="SUPFAM" id="SSF81342">
    <property type="entry name" value="Transmembrane di-heme cytochromes"/>
    <property type="match status" value="1"/>
</dbReference>
<dbReference type="PANTHER" id="PTHR30485:SF1">
    <property type="entry name" value="CYTOCHROME YDHU-RELATED"/>
    <property type="match status" value="1"/>
</dbReference>
<evidence type="ECO:0000256" key="1">
    <source>
        <dbReference type="ARBA" id="ARBA00004651"/>
    </source>
</evidence>
<keyword evidence="5 6" id="KW-0472">Membrane</keyword>
<feature type="domain" description="Cytochrome b561 bacterial/Ni-hydrogenase" evidence="7">
    <location>
        <begin position="9"/>
        <end position="245"/>
    </location>
</feature>
<keyword evidence="3 6" id="KW-0812">Transmembrane</keyword>
<dbReference type="RefSeq" id="WP_374348729.1">
    <property type="nucleotide sequence ID" value="NZ_JBHTLQ010000009.1"/>
</dbReference>
<dbReference type="PANTHER" id="PTHR30485">
    <property type="entry name" value="NI/FE-HYDROGENASE 1 B-TYPE CYTOCHROME SUBUNIT"/>
    <property type="match status" value="1"/>
</dbReference>
<evidence type="ECO:0000256" key="2">
    <source>
        <dbReference type="ARBA" id="ARBA00022475"/>
    </source>
</evidence>
<gene>
    <name evidence="8" type="ORF">ACFQ27_06175</name>
</gene>
<keyword evidence="9" id="KW-1185">Reference proteome</keyword>
<feature type="transmembrane region" description="Helical" evidence="6">
    <location>
        <begin position="112"/>
        <end position="130"/>
    </location>
</feature>
<dbReference type="Gene3D" id="1.20.950.20">
    <property type="entry name" value="Transmembrane di-heme cytochromes, Chain C"/>
    <property type="match status" value="1"/>
</dbReference>
<dbReference type="InterPro" id="IPR051542">
    <property type="entry name" value="Hydrogenase_cytochrome"/>
</dbReference>
<keyword evidence="4 6" id="KW-1133">Transmembrane helix</keyword>
<feature type="transmembrane region" description="Helical" evidence="6">
    <location>
        <begin position="174"/>
        <end position="198"/>
    </location>
</feature>
<accession>A0ABW3SZC0</accession>
<dbReference type="InterPro" id="IPR011577">
    <property type="entry name" value="Cyt_b561_bac/Ni-Hgenase"/>
</dbReference>
<organism evidence="8 9">
    <name type="scientific">Phenylobacterium conjunctum</name>
    <dbReference type="NCBI Taxonomy" id="1298959"/>
    <lineage>
        <taxon>Bacteria</taxon>
        <taxon>Pseudomonadati</taxon>
        <taxon>Pseudomonadota</taxon>
        <taxon>Alphaproteobacteria</taxon>
        <taxon>Caulobacterales</taxon>
        <taxon>Caulobacteraceae</taxon>
        <taxon>Phenylobacterium</taxon>
    </lineage>
</organism>
<evidence type="ECO:0000256" key="3">
    <source>
        <dbReference type="ARBA" id="ARBA00022692"/>
    </source>
</evidence>
<dbReference type="Proteomes" id="UP001597216">
    <property type="component" value="Unassembled WGS sequence"/>
</dbReference>
<dbReference type="Pfam" id="PF01292">
    <property type="entry name" value="Ni_hydr_CYTB"/>
    <property type="match status" value="1"/>
</dbReference>
<name>A0ABW3SZC0_9CAUL</name>
<evidence type="ECO:0000259" key="7">
    <source>
        <dbReference type="Pfam" id="PF01292"/>
    </source>
</evidence>
<sequence>MRKPGEKPLLVRLTHAVNALAILVLVMSGLQVFNAHPALYWGHKSTFDAPWLQMGMIEGQDRVYGVTQIGQARFDTTGLLGYSGAEGRKEPRGFPAWATLPSYRDLASGRRWHFFFAWVLVLNGAVYLTANAAGGRWRRFVPARSELAPRHLAREIAEHARLRFAPGLNTLQKLSYLGVVAIVLPLMVLTGLTMSPGMNAAWPWLVELFGGRQSARSLHFICATLVVVFVLVHLAMVLAVAVRGRTGEPA</sequence>
<evidence type="ECO:0000256" key="4">
    <source>
        <dbReference type="ARBA" id="ARBA00022989"/>
    </source>
</evidence>
<comment type="caution">
    <text evidence="8">The sequence shown here is derived from an EMBL/GenBank/DDBJ whole genome shotgun (WGS) entry which is preliminary data.</text>
</comment>
<reference evidence="9" key="1">
    <citation type="journal article" date="2019" name="Int. J. Syst. Evol. Microbiol.">
        <title>The Global Catalogue of Microorganisms (GCM) 10K type strain sequencing project: providing services to taxonomists for standard genome sequencing and annotation.</title>
        <authorList>
            <consortium name="The Broad Institute Genomics Platform"/>
            <consortium name="The Broad Institute Genome Sequencing Center for Infectious Disease"/>
            <person name="Wu L."/>
            <person name="Ma J."/>
        </authorList>
    </citation>
    <scope>NUCLEOTIDE SEQUENCE [LARGE SCALE GENOMIC DNA]</scope>
    <source>
        <strain evidence="9">CCUG 55074</strain>
    </source>
</reference>
<evidence type="ECO:0000313" key="9">
    <source>
        <dbReference type="Proteomes" id="UP001597216"/>
    </source>
</evidence>
<comment type="subcellular location">
    <subcellularLocation>
        <location evidence="1">Cell membrane</location>
        <topology evidence="1">Multi-pass membrane protein</topology>
    </subcellularLocation>
</comment>
<evidence type="ECO:0000256" key="5">
    <source>
        <dbReference type="ARBA" id="ARBA00023136"/>
    </source>
</evidence>
<protein>
    <submittedName>
        <fullName evidence="8">Cytochrome b/b6 domain-containing protein</fullName>
    </submittedName>
</protein>
<feature type="transmembrane region" description="Helical" evidence="6">
    <location>
        <begin position="9"/>
        <end position="33"/>
    </location>
</feature>
<dbReference type="EMBL" id="JBHTLQ010000009">
    <property type="protein sequence ID" value="MFD1190162.1"/>
    <property type="molecule type" value="Genomic_DNA"/>
</dbReference>
<evidence type="ECO:0000256" key="6">
    <source>
        <dbReference type="SAM" id="Phobius"/>
    </source>
</evidence>
<proteinExistence type="predicted"/>
<evidence type="ECO:0000313" key="8">
    <source>
        <dbReference type="EMBL" id="MFD1190162.1"/>
    </source>
</evidence>
<dbReference type="InterPro" id="IPR016174">
    <property type="entry name" value="Di-haem_cyt_TM"/>
</dbReference>
<feature type="transmembrane region" description="Helical" evidence="6">
    <location>
        <begin position="218"/>
        <end position="242"/>
    </location>
</feature>